<dbReference type="Proteomes" id="UP000187283">
    <property type="component" value="Unassembled WGS sequence"/>
</dbReference>
<name>A0A1R1YDM3_9FUNG</name>
<sequence length="92" mass="10790">MGLRQLRVILDQVRRYKNLLGTKVIVDGGEMGNFSSFFINSYLYPNKPIGDGQFDDFTKRFIGLLKLKLGYIFELQLPEFNQRPQGQQQQRF</sequence>
<comment type="caution">
    <text evidence="1">The sequence shown here is derived from an EMBL/GenBank/DDBJ whole genome shotgun (WGS) entry which is preliminary data.</text>
</comment>
<dbReference type="AlphaFoldDB" id="A0A1R1YDM3"/>
<gene>
    <name evidence="1" type="ORF">AYI70_g1188</name>
</gene>
<keyword evidence="2" id="KW-1185">Reference proteome</keyword>
<evidence type="ECO:0000313" key="1">
    <source>
        <dbReference type="EMBL" id="OMJ25012.1"/>
    </source>
</evidence>
<dbReference type="EMBL" id="LSSN01000240">
    <property type="protein sequence ID" value="OMJ25012.1"/>
    <property type="molecule type" value="Genomic_DNA"/>
</dbReference>
<protein>
    <submittedName>
        <fullName evidence="1">Uncharacterized protein</fullName>
    </submittedName>
</protein>
<evidence type="ECO:0000313" key="2">
    <source>
        <dbReference type="Proteomes" id="UP000187283"/>
    </source>
</evidence>
<organism evidence="1 2">
    <name type="scientific">Smittium culicis</name>
    <dbReference type="NCBI Taxonomy" id="133412"/>
    <lineage>
        <taxon>Eukaryota</taxon>
        <taxon>Fungi</taxon>
        <taxon>Fungi incertae sedis</taxon>
        <taxon>Zoopagomycota</taxon>
        <taxon>Kickxellomycotina</taxon>
        <taxon>Harpellomycetes</taxon>
        <taxon>Harpellales</taxon>
        <taxon>Legeriomycetaceae</taxon>
        <taxon>Smittium</taxon>
    </lineage>
</organism>
<reference evidence="1 2" key="1">
    <citation type="submission" date="2017-01" db="EMBL/GenBank/DDBJ databases">
        <authorList>
            <person name="Mah S.A."/>
            <person name="Swanson W.J."/>
            <person name="Moy G.W."/>
            <person name="Vacquier V.D."/>
        </authorList>
    </citation>
    <scope>NUCLEOTIDE SEQUENCE [LARGE SCALE GENOMIC DNA]</scope>
    <source>
        <strain evidence="1 2">GSMNP</strain>
    </source>
</reference>
<accession>A0A1R1YDM3</accession>
<proteinExistence type="predicted"/>